<dbReference type="Proteomes" id="UP001318300">
    <property type="component" value="Unassembled WGS sequence"/>
</dbReference>
<dbReference type="RefSeq" id="WP_166780036.1">
    <property type="nucleotide sequence ID" value="NZ_JAAOYO010000002.1"/>
</dbReference>
<protein>
    <submittedName>
        <fullName evidence="1">Intracellular sulfur oxidation DsrE/DsrF family protein</fullName>
    </submittedName>
</protein>
<dbReference type="EMBL" id="JAAOYO010000002">
    <property type="protein sequence ID" value="NII40985.1"/>
    <property type="molecule type" value="Genomic_DNA"/>
</dbReference>
<evidence type="ECO:0000313" key="1">
    <source>
        <dbReference type="EMBL" id="NII40985.1"/>
    </source>
</evidence>
<gene>
    <name evidence="1" type="ORF">E9228_001621</name>
</gene>
<proteinExistence type="predicted"/>
<accession>A0ABX0TB15</accession>
<organism evidence="1 2">
    <name type="scientific">Curtobacterium salicis</name>
    <dbReference type="NCBI Taxonomy" id="1779862"/>
    <lineage>
        <taxon>Bacteria</taxon>
        <taxon>Bacillati</taxon>
        <taxon>Actinomycetota</taxon>
        <taxon>Actinomycetes</taxon>
        <taxon>Micrococcales</taxon>
        <taxon>Microbacteriaceae</taxon>
        <taxon>Curtobacterium</taxon>
    </lineage>
</organism>
<name>A0ABX0TB15_9MICO</name>
<reference evidence="1 2" key="1">
    <citation type="submission" date="2020-03" db="EMBL/GenBank/DDBJ databases">
        <title>Above-ground endophytic microbial communities from plants in different locations in the United States.</title>
        <authorList>
            <person name="Frank C."/>
        </authorList>
    </citation>
    <scope>NUCLEOTIDE SEQUENCE [LARGE SCALE GENOMIC DNA]</scope>
    <source>
        <strain evidence="1 2">WW7</strain>
    </source>
</reference>
<comment type="caution">
    <text evidence="1">The sequence shown here is derived from an EMBL/GenBank/DDBJ whole genome shotgun (WGS) entry which is preliminary data.</text>
</comment>
<sequence length="74" mass="8122">MPLRVAGARAVRTLVALVGAGRTVGRCAESLHDHRCQRRDGHAGVHVVEAGRVRLRWRDGAVPSDDWLLDAFEP</sequence>
<evidence type="ECO:0000313" key="2">
    <source>
        <dbReference type="Proteomes" id="UP001318300"/>
    </source>
</evidence>
<keyword evidence="2" id="KW-1185">Reference proteome</keyword>